<accession>A0A0V0S9X8</accession>
<protein>
    <submittedName>
        <fullName evidence="1">Uncharacterized protein</fullName>
    </submittedName>
</protein>
<organism evidence="1 2">
    <name type="scientific">Trichinella nelsoni</name>
    <dbReference type="NCBI Taxonomy" id="6336"/>
    <lineage>
        <taxon>Eukaryota</taxon>
        <taxon>Metazoa</taxon>
        <taxon>Ecdysozoa</taxon>
        <taxon>Nematoda</taxon>
        <taxon>Enoplea</taxon>
        <taxon>Dorylaimia</taxon>
        <taxon>Trichinellida</taxon>
        <taxon>Trichinellidae</taxon>
        <taxon>Trichinella</taxon>
    </lineage>
</organism>
<comment type="caution">
    <text evidence="1">The sequence shown here is derived from an EMBL/GenBank/DDBJ whole genome shotgun (WGS) entry which is preliminary data.</text>
</comment>
<sequence>MGRGQLRLEFSISNSHLSLVGVGVDYLLSIFEKRMLAVEQCLDELICIFIWTKCAFSNGTKAFSKKQKNNIYNWDK</sequence>
<keyword evidence="2" id="KW-1185">Reference proteome</keyword>
<evidence type="ECO:0000313" key="1">
    <source>
        <dbReference type="EMBL" id="KRX23450.1"/>
    </source>
</evidence>
<reference evidence="1 2" key="1">
    <citation type="submission" date="2015-01" db="EMBL/GenBank/DDBJ databases">
        <title>Evolution of Trichinella species and genotypes.</title>
        <authorList>
            <person name="Korhonen P.K."/>
            <person name="Edoardo P."/>
            <person name="Giuseppe L.R."/>
            <person name="Gasser R.B."/>
        </authorList>
    </citation>
    <scope>NUCLEOTIDE SEQUENCE [LARGE SCALE GENOMIC DNA]</scope>
    <source>
        <strain evidence="1">ISS37</strain>
    </source>
</reference>
<name>A0A0V0S9X8_9BILA</name>
<gene>
    <name evidence="1" type="ORF">T07_15304</name>
</gene>
<proteinExistence type="predicted"/>
<dbReference type="AlphaFoldDB" id="A0A0V0S9X8"/>
<dbReference type="Proteomes" id="UP000054630">
    <property type="component" value="Unassembled WGS sequence"/>
</dbReference>
<evidence type="ECO:0000313" key="2">
    <source>
        <dbReference type="Proteomes" id="UP000054630"/>
    </source>
</evidence>
<dbReference type="EMBL" id="JYDL01000024">
    <property type="protein sequence ID" value="KRX23450.1"/>
    <property type="molecule type" value="Genomic_DNA"/>
</dbReference>